<dbReference type="RefSeq" id="WP_147333482.1">
    <property type="nucleotide sequence ID" value="NZ_QVFU01000015.1"/>
</dbReference>
<dbReference type="OrthoDB" id="9955414at2"/>
<feature type="compositionally biased region" description="Low complexity" evidence="1">
    <location>
        <begin position="536"/>
        <end position="548"/>
    </location>
</feature>
<dbReference type="EMBL" id="QVFU01000015">
    <property type="protein sequence ID" value="RFS45561.1"/>
    <property type="molecule type" value="Genomic_DNA"/>
</dbReference>
<evidence type="ECO:0000313" key="2">
    <source>
        <dbReference type="EMBL" id="RFS45561.1"/>
    </source>
</evidence>
<evidence type="ECO:0000256" key="1">
    <source>
        <dbReference type="SAM" id="MobiDB-lite"/>
    </source>
</evidence>
<organism evidence="2 3">
    <name type="scientific">Micromonospora craniellae</name>
    <dbReference type="NCBI Taxonomy" id="2294034"/>
    <lineage>
        <taxon>Bacteria</taxon>
        <taxon>Bacillati</taxon>
        <taxon>Actinomycetota</taxon>
        <taxon>Actinomycetes</taxon>
        <taxon>Micromonosporales</taxon>
        <taxon>Micromonosporaceae</taxon>
        <taxon>Micromonospora</taxon>
    </lineage>
</organism>
<protein>
    <submittedName>
        <fullName evidence="2">Uncharacterized protein</fullName>
    </submittedName>
</protein>
<sequence length="758" mass="76844">MTQPAPPSLTDELARVTGDSVTDLRVLSRSEWFVLNPASVDTTVFTNDPIGYVAFDKQYFGVSVNWDAVSRWENAADQIDGIVSGMLAGVRGAEDLRTLDSLVASVSRLTAFFMARAPELRSWADGAISGNPGLGGTAVEPIVTSLTSYVDSMDSWLASMVTASGVRLPTAIDNARTLLRQFNDDVGGAWAEARGQRLRDRIRTTVEDEIAAIRAHLVAGGIVLGTPGYLFDEWAPSGDATLPVSQADLDAYTARTEARVLTTLNSYARGSLRSAATWTAINAAVTASVAPLIDTVSSLAQDRRSLLGTGYTDLTSGFIASTGGVITRENNTIVPPPQDGAGAGAPSDPSGGASGLSPGDSGGQGGSTGGPFPLISLAHADGSAGSGPPTPFPADLPGEHGSAPGGSPTVLVGDNRLISRPDGDVGADPFEGRVGVSLPLSHSDTAPDIGGSAGGTPPGFGSSPGGPPRFDGSAGGGRPGGGSGPPPSLVIPPLTTVPSSGGPNTAGGTGGREQASQRARVESGGATGGPAGRSPRGGTVPTPPVIGGAVGTVRPGLGPDLGLTLSSAKVPALDGRVGPGEISIGTARVGAPLLSHAAPGSSYQTPGFWPAGHYGTSPTQLAGTPVAYGTAGSPGAIGFAEGHRGLHLQDRIVARGQAPRFADLSGAGTSRPTGRDRVLPEEDEPWSDTPLEQRTGVVVTPDDDRENTAYYAAFTALTMPMLAGLARRSDHEEEDDQYKAPTRRGRANGVIDGDESGS</sequence>
<keyword evidence="3" id="KW-1185">Reference proteome</keyword>
<name>A0A372FXM9_9ACTN</name>
<feature type="compositionally biased region" description="Gly residues" evidence="1">
    <location>
        <begin position="451"/>
        <end position="464"/>
    </location>
</feature>
<feature type="compositionally biased region" description="Gly residues" evidence="1">
    <location>
        <begin position="360"/>
        <end position="369"/>
    </location>
</feature>
<feature type="compositionally biased region" description="Low complexity" evidence="1">
    <location>
        <begin position="344"/>
        <end position="359"/>
    </location>
</feature>
<comment type="caution">
    <text evidence="2">The sequence shown here is derived from an EMBL/GenBank/DDBJ whole genome shotgun (WGS) entry which is preliminary data.</text>
</comment>
<evidence type="ECO:0000313" key="3">
    <source>
        <dbReference type="Proteomes" id="UP000262621"/>
    </source>
</evidence>
<feature type="compositionally biased region" description="Gly residues" evidence="1">
    <location>
        <begin position="473"/>
        <end position="483"/>
    </location>
</feature>
<dbReference type="AlphaFoldDB" id="A0A372FXM9"/>
<reference evidence="2 3" key="1">
    <citation type="submission" date="2018-08" db="EMBL/GenBank/DDBJ databases">
        <title>Verrucosispora craniellae sp. nov., isolated from a marine sponge in the South China Sea.</title>
        <authorList>
            <person name="Li L."/>
            <person name="Lin H.W."/>
        </authorList>
    </citation>
    <scope>NUCLEOTIDE SEQUENCE [LARGE SCALE GENOMIC DNA]</scope>
    <source>
        <strain evidence="2 3">LHW63014</strain>
    </source>
</reference>
<accession>A0A372FXM9</accession>
<feature type="region of interest" description="Disordered" evidence="1">
    <location>
        <begin position="660"/>
        <end position="689"/>
    </location>
</feature>
<dbReference type="Proteomes" id="UP000262621">
    <property type="component" value="Unassembled WGS sequence"/>
</dbReference>
<gene>
    <name evidence="2" type="ORF">D0Q02_15775</name>
</gene>
<feature type="region of interest" description="Disordered" evidence="1">
    <location>
        <begin position="328"/>
        <end position="548"/>
    </location>
</feature>
<proteinExistence type="predicted"/>
<feature type="region of interest" description="Disordered" evidence="1">
    <location>
        <begin position="725"/>
        <end position="758"/>
    </location>
</feature>